<comment type="caution">
    <text evidence="3">The sequence shown here is derived from an EMBL/GenBank/DDBJ whole genome shotgun (WGS) entry which is preliminary data.</text>
</comment>
<dbReference type="InterPro" id="IPR008775">
    <property type="entry name" value="Phytyl_CoA_dOase-like"/>
</dbReference>
<name>A0A9W8I8Y3_9FUNG</name>
<dbReference type="PANTHER" id="PTHR20883:SF46">
    <property type="entry name" value="PHYTANOYL-COA HYDROXYLASE"/>
    <property type="match status" value="1"/>
</dbReference>
<dbReference type="SUPFAM" id="SSF51197">
    <property type="entry name" value="Clavaminate synthase-like"/>
    <property type="match status" value="1"/>
</dbReference>
<evidence type="ECO:0000313" key="4">
    <source>
        <dbReference type="Proteomes" id="UP001139887"/>
    </source>
</evidence>
<organism evidence="3 4">
    <name type="scientific">Coemansia brasiliensis</name>
    <dbReference type="NCBI Taxonomy" id="2650707"/>
    <lineage>
        <taxon>Eukaryota</taxon>
        <taxon>Fungi</taxon>
        <taxon>Fungi incertae sedis</taxon>
        <taxon>Zoopagomycota</taxon>
        <taxon>Kickxellomycotina</taxon>
        <taxon>Kickxellomycetes</taxon>
        <taxon>Kickxellales</taxon>
        <taxon>Kickxellaceae</taxon>
        <taxon>Coemansia</taxon>
    </lineage>
</organism>
<proteinExistence type="inferred from homology"/>
<sequence length="246" mass="27325">MLSNTSVEQFSRQGFTVVPDFLTQEEIDMFTKEAQTLVNFCYEQGDIVAQWGCVIEPLNCDFVDSTQEAKTSRSAFLNLRAQISSRSLAQCILDKFGLYAQRLLEHKNAGDEPVVLLNDQYIVKPPHTDAKFGWHQDELYFTPEQRKHRMVSIWVPLCNISSDNGPVLIDPYPDPECPGVYPSATSSVTQICAAMSAGSALFMDGRVRHCSTDNKSSQFRIAYMPQFSLGAIASNNGLAALAVPID</sequence>
<evidence type="ECO:0000256" key="2">
    <source>
        <dbReference type="ARBA" id="ARBA00005830"/>
    </source>
</evidence>
<dbReference type="EMBL" id="JANBUW010000019">
    <property type="protein sequence ID" value="KAJ2851030.1"/>
    <property type="molecule type" value="Genomic_DNA"/>
</dbReference>
<evidence type="ECO:0000313" key="3">
    <source>
        <dbReference type="EMBL" id="KAJ2851030.1"/>
    </source>
</evidence>
<dbReference type="AlphaFoldDB" id="A0A9W8I8Y3"/>
<dbReference type="Proteomes" id="UP001139887">
    <property type="component" value="Unassembled WGS sequence"/>
</dbReference>
<keyword evidence="4" id="KW-1185">Reference proteome</keyword>
<dbReference type="OrthoDB" id="445007at2759"/>
<dbReference type="Gene3D" id="2.60.120.620">
    <property type="entry name" value="q2cbj1_9rhob like domain"/>
    <property type="match status" value="1"/>
</dbReference>
<comment type="cofactor">
    <cofactor evidence="1">
        <name>Fe cation</name>
        <dbReference type="ChEBI" id="CHEBI:24875"/>
    </cofactor>
</comment>
<evidence type="ECO:0000256" key="1">
    <source>
        <dbReference type="ARBA" id="ARBA00001962"/>
    </source>
</evidence>
<dbReference type="PANTHER" id="PTHR20883">
    <property type="entry name" value="PHYTANOYL-COA DIOXYGENASE DOMAIN CONTAINING 1"/>
    <property type="match status" value="1"/>
</dbReference>
<accession>A0A9W8I8Y3</accession>
<protein>
    <recommendedName>
        <fullName evidence="5">Phytanoyl-CoA dioxygenase</fullName>
    </recommendedName>
</protein>
<gene>
    <name evidence="3" type="ORF">IWW36_001457</name>
</gene>
<evidence type="ECO:0008006" key="5">
    <source>
        <dbReference type="Google" id="ProtNLM"/>
    </source>
</evidence>
<comment type="similarity">
    <text evidence="2">Belongs to the PhyH family.</text>
</comment>
<dbReference type="Pfam" id="PF05721">
    <property type="entry name" value="PhyH"/>
    <property type="match status" value="1"/>
</dbReference>
<reference evidence="3" key="1">
    <citation type="submission" date="2022-07" db="EMBL/GenBank/DDBJ databases">
        <title>Phylogenomic reconstructions and comparative analyses of Kickxellomycotina fungi.</title>
        <authorList>
            <person name="Reynolds N.K."/>
            <person name="Stajich J.E."/>
            <person name="Barry K."/>
            <person name="Grigoriev I.V."/>
            <person name="Crous P."/>
            <person name="Smith M.E."/>
        </authorList>
    </citation>
    <scope>NUCLEOTIDE SEQUENCE</scope>
    <source>
        <strain evidence="3">NRRL 1566</strain>
    </source>
</reference>